<name>A0AAN9ILY4_CROPI</name>
<sequence>MEEVLFQAMKVASSIALVGIFSWILYVYVNLWLKTQRVRRKLQKQGIKGPPPSFLHGNLADMQRIQAQASIAKATCCNHSDDDDQFLAHDYTATLFPYFEHWRKQYGLLYTYSTGLKQHLYVNQPELVRELNQCITLDLGKPSYITNKLAPLLGNGILRANGLSWAHQRKLVAAEFFMDKVKGMVGLMIESAQPLLTKWEQIVEGQGGGATAAEVKVDVDLREFSADVISRVCFGHSYSKGKEVFSKLRSMQKAMSKQGGGFLFAASGFREKLNFSNKKQNEITHLEKEIESLIWELVEERKRECLEESTTLSSSEKDLMQLLLESAMSDQSLGKDYSKSFIVDNCKNIYFAGHETTAVAASWCLMLLALHPEWQARIRAEVAELCPNGIPDADTLPLFKTVTMVIQEVLRLYPPAAFVSREAYEDIQIGDLNVPKGVCVWTLIPTIHRDPEVWGPDANEFKPERFSEGVSKACKFPQAYVPFGAGNRLCLGKNFAMVQLKVVLALIISKFRFSLSPGYRHSPAYRMIVEPGHGVHILIQKI</sequence>
<organism evidence="15 16">
    <name type="scientific">Crotalaria pallida</name>
    <name type="common">Smooth rattlebox</name>
    <name type="synonym">Crotalaria striata</name>
    <dbReference type="NCBI Taxonomy" id="3830"/>
    <lineage>
        <taxon>Eukaryota</taxon>
        <taxon>Viridiplantae</taxon>
        <taxon>Streptophyta</taxon>
        <taxon>Embryophyta</taxon>
        <taxon>Tracheophyta</taxon>
        <taxon>Spermatophyta</taxon>
        <taxon>Magnoliopsida</taxon>
        <taxon>eudicotyledons</taxon>
        <taxon>Gunneridae</taxon>
        <taxon>Pentapetalae</taxon>
        <taxon>rosids</taxon>
        <taxon>fabids</taxon>
        <taxon>Fabales</taxon>
        <taxon>Fabaceae</taxon>
        <taxon>Papilionoideae</taxon>
        <taxon>50 kb inversion clade</taxon>
        <taxon>genistoids sensu lato</taxon>
        <taxon>core genistoids</taxon>
        <taxon>Crotalarieae</taxon>
        <taxon>Crotalaria</taxon>
    </lineage>
</organism>
<dbReference type="PANTHER" id="PTHR24282:SF36">
    <property type="entry name" value="CYTOCHROME P450 714A1-RELATED"/>
    <property type="match status" value="1"/>
</dbReference>
<keyword evidence="6 14" id="KW-1133">Transmembrane helix</keyword>
<dbReference type="AlphaFoldDB" id="A0AAN9ILY4"/>
<proteinExistence type="inferred from homology"/>
<dbReference type="Gene3D" id="1.10.630.10">
    <property type="entry name" value="Cytochrome P450"/>
    <property type="match status" value="1"/>
</dbReference>
<feature type="coiled-coil region" evidence="13">
    <location>
        <begin position="276"/>
        <end position="303"/>
    </location>
</feature>
<dbReference type="Proteomes" id="UP001372338">
    <property type="component" value="Unassembled WGS sequence"/>
</dbReference>
<evidence type="ECO:0000256" key="13">
    <source>
        <dbReference type="SAM" id="Coils"/>
    </source>
</evidence>
<keyword evidence="5 11" id="KW-0479">Metal-binding</keyword>
<feature type="transmembrane region" description="Helical" evidence="14">
    <location>
        <begin position="12"/>
        <end position="33"/>
    </location>
</feature>
<evidence type="ECO:0000256" key="2">
    <source>
        <dbReference type="ARBA" id="ARBA00010617"/>
    </source>
</evidence>
<comment type="similarity">
    <text evidence="2 12">Belongs to the cytochrome P450 family.</text>
</comment>
<keyword evidence="3 11" id="KW-0349">Heme</keyword>
<comment type="cofactor">
    <cofactor evidence="11">
        <name>heme</name>
        <dbReference type="ChEBI" id="CHEBI:30413"/>
    </cofactor>
</comment>
<dbReference type="SUPFAM" id="SSF48264">
    <property type="entry name" value="Cytochrome P450"/>
    <property type="match status" value="1"/>
</dbReference>
<dbReference type="GO" id="GO:0020037">
    <property type="term" value="F:heme binding"/>
    <property type="evidence" value="ECO:0007669"/>
    <property type="project" value="InterPro"/>
</dbReference>
<evidence type="ECO:0008006" key="17">
    <source>
        <dbReference type="Google" id="ProtNLM"/>
    </source>
</evidence>
<evidence type="ECO:0000256" key="3">
    <source>
        <dbReference type="ARBA" id="ARBA00022617"/>
    </source>
</evidence>
<keyword evidence="16" id="KW-1185">Reference proteome</keyword>
<keyword evidence="4 14" id="KW-0812">Transmembrane</keyword>
<dbReference type="GO" id="GO:0016020">
    <property type="term" value="C:membrane"/>
    <property type="evidence" value="ECO:0007669"/>
    <property type="project" value="UniProtKB-SubCell"/>
</dbReference>
<dbReference type="PROSITE" id="PS00086">
    <property type="entry name" value="CYTOCHROME_P450"/>
    <property type="match status" value="1"/>
</dbReference>
<evidence type="ECO:0000256" key="4">
    <source>
        <dbReference type="ARBA" id="ARBA00022692"/>
    </source>
</evidence>
<dbReference type="InterPro" id="IPR017972">
    <property type="entry name" value="Cyt_P450_CS"/>
</dbReference>
<dbReference type="PRINTS" id="PR00463">
    <property type="entry name" value="EP450I"/>
</dbReference>
<evidence type="ECO:0000256" key="14">
    <source>
        <dbReference type="SAM" id="Phobius"/>
    </source>
</evidence>
<evidence type="ECO:0000256" key="8">
    <source>
        <dbReference type="ARBA" id="ARBA00023004"/>
    </source>
</evidence>
<evidence type="ECO:0000256" key="6">
    <source>
        <dbReference type="ARBA" id="ARBA00022989"/>
    </source>
</evidence>
<dbReference type="GO" id="GO:0004497">
    <property type="term" value="F:monooxygenase activity"/>
    <property type="evidence" value="ECO:0007669"/>
    <property type="project" value="UniProtKB-KW"/>
</dbReference>
<dbReference type="GO" id="GO:0016705">
    <property type="term" value="F:oxidoreductase activity, acting on paired donors, with incorporation or reduction of molecular oxygen"/>
    <property type="evidence" value="ECO:0007669"/>
    <property type="project" value="InterPro"/>
</dbReference>
<evidence type="ECO:0000256" key="1">
    <source>
        <dbReference type="ARBA" id="ARBA00004167"/>
    </source>
</evidence>
<dbReference type="PANTHER" id="PTHR24282">
    <property type="entry name" value="CYTOCHROME P450 FAMILY MEMBER"/>
    <property type="match status" value="1"/>
</dbReference>
<dbReference type="InterPro" id="IPR002401">
    <property type="entry name" value="Cyt_P450_E_grp-I"/>
</dbReference>
<evidence type="ECO:0000313" key="15">
    <source>
        <dbReference type="EMBL" id="KAK7282462.1"/>
    </source>
</evidence>
<keyword evidence="13" id="KW-0175">Coiled coil</keyword>
<keyword evidence="8 11" id="KW-0408">Iron</keyword>
<keyword evidence="7 12" id="KW-0560">Oxidoreductase</keyword>
<feature type="binding site" description="axial binding residue" evidence="11">
    <location>
        <position position="490"/>
    </location>
    <ligand>
        <name>heme</name>
        <dbReference type="ChEBI" id="CHEBI:30413"/>
    </ligand>
    <ligandPart>
        <name>Fe</name>
        <dbReference type="ChEBI" id="CHEBI:18248"/>
    </ligandPart>
</feature>
<gene>
    <name evidence="15" type="ORF">RIF29_11264</name>
</gene>
<comment type="caution">
    <text evidence="15">The sequence shown here is derived from an EMBL/GenBank/DDBJ whole genome shotgun (WGS) entry which is preliminary data.</text>
</comment>
<dbReference type="GO" id="GO:0005506">
    <property type="term" value="F:iron ion binding"/>
    <property type="evidence" value="ECO:0007669"/>
    <property type="project" value="InterPro"/>
</dbReference>
<accession>A0AAN9ILY4</accession>
<dbReference type="InterPro" id="IPR036396">
    <property type="entry name" value="Cyt_P450_sf"/>
</dbReference>
<keyword evidence="10 14" id="KW-0472">Membrane</keyword>
<dbReference type="EMBL" id="JAYWIO010000002">
    <property type="protein sequence ID" value="KAK7282462.1"/>
    <property type="molecule type" value="Genomic_DNA"/>
</dbReference>
<evidence type="ECO:0000256" key="5">
    <source>
        <dbReference type="ARBA" id="ARBA00022723"/>
    </source>
</evidence>
<reference evidence="15 16" key="1">
    <citation type="submission" date="2024-01" db="EMBL/GenBank/DDBJ databases">
        <title>The genomes of 5 underutilized Papilionoideae crops provide insights into root nodulation and disease resistanc.</title>
        <authorList>
            <person name="Yuan L."/>
        </authorList>
    </citation>
    <scope>NUCLEOTIDE SEQUENCE [LARGE SCALE GENOMIC DNA]</scope>
    <source>
        <strain evidence="15">ZHUSHIDOU_FW_LH</strain>
        <tissue evidence="15">Leaf</tissue>
    </source>
</reference>
<evidence type="ECO:0000256" key="11">
    <source>
        <dbReference type="PIRSR" id="PIRSR602401-1"/>
    </source>
</evidence>
<evidence type="ECO:0000256" key="12">
    <source>
        <dbReference type="RuleBase" id="RU000461"/>
    </source>
</evidence>
<dbReference type="PRINTS" id="PR00385">
    <property type="entry name" value="P450"/>
</dbReference>
<protein>
    <recommendedName>
        <fullName evidence="17">Cytochrome P450</fullName>
    </recommendedName>
</protein>
<dbReference type="InterPro" id="IPR050665">
    <property type="entry name" value="Cytochrome_P450_Monooxygen"/>
</dbReference>
<keyword evidence="9 12" id="KW-0503">Monooxygenase</keyword>
<evidence type="ECO:0000256" key="9">
    <source>
        <dbReference type="ARBA" id="ARBA00023033"/>
    </source>
</evidence>
<dbReference type="Pfam" id="PF00067">
    <property type="entry name" value="p450"/>
    <property type="match status" value="1"/>
</dbReference>
<dbReference type="InterPro" id="IPR001128">
    <property type="entry name" value="Cyt_P450"/>
</dbReference>
<evidence type="ECO:0000313" key="16">
    <source>
        <dbReference type="Proteomes" id="UP001372338"/>
    </source>
</evidence>
<comment type="subcellular location">
    <subcellularLocation>
        <location evidence="1">Membrane</location>
        <topology evidence="1">Single-pass membrane protein</topology>
    </subcellularLocation>
</comment>
<evidence type="ECO:0000256" key="10">
    <source>
        <dbReference type="ARBA" id="ARBA00023136"/>
    </source>
</evidence>
<evidence type="ECO:0000256" key="7">
    <source>
        <dbReference type="ARBA" id="ARBA00023002"/>
    </source>
</evidence>